<dbReference type="Proteomes" id="UP000199501">
    <property type="component" value="Unassembled WGS sequence"/>
</dbReference>
<keyword evidence="2" id="KW-1185">Reference proteome</keyword>
<dbReference type="EMBL" id="FMZZ01000006">
    <property type="protein sequence ID" value="SDC97747.1"/>
    <property type="molecule type" value="Genomic_DNA"/>
</dbReference>
<sequence>MDDEPWWSAESVWRLPAADQEVALLRISTAVEQHMVLRTSPDELARRRADRWLRAHGLAVLADGEP</sequence>
<name>A0A1G6R183_9PSEU</name>
<evidence type="ECO:0000313" key="1">
    <source>
        <dbReference type="EMBL" id="SDC97747.1"/>
    </source>
</evidence>
<proteinExistence type="predicted"/>
<reference evidence="2" key="1">
    <citation type="submission" date="2016-10" db="EMBL/GenBank/DDBJ databases">
        <authorList>
            <person name="Varghese N."/>
            <person name="Submissions S."/>
        </authorList>
    </citation>
    <scope>NUCLEOTIDE SEQUENCE [LARGE SCALE GENOMIC DNA]</scope>
    <source>
        <strain evidence="2">IBRC-M 10403</strain>
    </source>
</reference>
<accession>A0A1G6R183</accession>
<protein>
    <submittedName>
        <fullName evidence="1">Uncharacterized protein</fullName>
    </submittedName>
</protein>
<dbReference type="RefSeq" id="WP_091450481.1">
    <property type="nucleotide sequence ID" value="NZ_FMZZ01000006.1"/>
</dbReference>
<dbReference type="AlphaFoldDB" id="A0A1G6R183"/>
<organism evidence="1 2">
    <name type="scientific">Actinokineospora iranica</name>
    <dbReference type="NCBI Taxonomy" id="1271860"/>
    <lineage>
        <taxon>Bacteria</taxon>
        <taxon>Bacillati</taxon>
        <taxon>Actinomycetota</taxon>
        <taxon>Actinomycetes</taxon>
        <taxon>Pseudonocardiales</taxon>
        <taxon>Pseudonocardiaceae</taxon>
        <taxon>Actinokineospora</taxon>
    </lineage>
</organism>
<evidence type="ECO:0000313" key="2">
    <source>
        <dbReference type="Proteomes" id="UP000199501"/>
    </source>
</evidence>
<dbReference type="OrthoDB" id="9965304at2"/>
<dbReference type="STRING" id="1271860.SAMN05216174_10657"/>
<gene>
    <name evidence="1" type="ORF">SAMN05216174_10657</name>
</gene>